<evidence type="ECO:0000313" key="8">
    <source>
        <dbReference type="Proteomes" id="UP001143486"/>
    </source>
</evidence>
<evidence type="ECO:0000256" key="4">
    <source>
        <dbReference type="ARBA" id="ARBA00022989"/>
    </source>
</evidence>
<evidence type="ECO:0000256" key="2">
    <source>
        <dbReference type="ARBA" id="ARBA00022475"/>
    </source>
</evidence>
<reference evidence="7" key="2">
    <citation type="submission" date="2023-01" db="EMBL/GenBank/DDBJ databases">
        <authorList>
            <person name="Sun Q."/>
            <person name="Evtushenko L."/>
        </authorList>
    </citation>
    <scope>NUCLEOTIDE SEQUENCE</scope>
    <source>
        <strain evidence="7">VKM B-1513</strain>
    </source>
</reference>
<sequence length="109" mass="11883">MTDIVDWTHYFFAVSVLAVLVGALGLFGYAVRRGWILQGMTGLRGFGAGMERRLNLKETLVIDPRRRVVIVQADDTEHVVLLGAEAETVLASRPAAAPRTSDIETEDAA</sequence>
<keyword evidence="4 6" id="KW-1133">Transmembrane helix</keyword>
<reference evidence="7" key="1">
    <citation type="journal article" date="2014" name="Int. J. Syst. Evol. Microbiol.">
        <title>Complete genome sequence of Corynebacterium casei LMG S-19264T (=DSM 44701T), isolated from a smear-ripened cheese.</title>
        <authorList>
            <consortium name="US DOE Joint Genome Institute (JGI-PGF)"/>
            <person name="Walter F."/>
            <person name="Albersmeier A."/>
            <person name="Kalinowski J."/>
            <person name="Ruckert C."/>
        </authorList>
    </citation>
    <scope>NUCLEOTIDE SEQUENCE</scope>
    <source>
        <strain evidence="7">VKM B-1513</strain>
    </source>
</reference>
<dbReference type="EMBL" id="BSFE01000002">
    <property type="protein sequence ID" value="GLK51527.1"/>
    <property type="molecule type" value="Genomic_DNA"/>
</dbReference>
<evidence type="ECO:0000313" key="7">
    <source>
        <dbReference type="EMBL" id="GLK51527.1"/>
    </source>
</evidence>
<organism evidence="7 8">
    <name type="scientific">Maricaulis virginensis</name>
    <dbReference type="NCBI Taxonomy" id="144022"/>
    <lineage>
        <taxon>Bacteria</taxon>
        <taxon>Pseudomonadati</taxon>
        <taxon>Pseudomonadota</taxon>
        <taxon>Alphaproteobacteria</taxon>
        <taxon>Maricaulales</taxon>
        <taxon>Maricaulaceae</taxon>
        <taxon>Maricaulis</taxon>
    </lineage>
</organism>
<evidence type="ECO:0000256" key="6">
    <source>
        <dbReference type="SAM" id="Phobius"/>
    </source>
</evidence>
<evidence type="ECO:0000256" key="3">
    <source>
        <dbReference type="ARBA" id="ARBA00022692"/>
    </source>
</evidence>
<dbReference type="GO" id="GO:0016020">
    <property type="term" value="C:membrane"/>
    <property type="evidence" value="ECO:0007669"/>
    <property type="project" value="InterPro"/>
</dbReference>
<name>A0A9W6IJM1_9PROT</name>
<keyword evidence="5 6" id="KW-0472">Membrane</keyword>
<dbReference type="AlphaFoldDB" id="A0A9W6IJM1"/>
<feature type="transmembrane region" description="Helical" evidence="6">
    <location>
        <begin position="12"/>
        <end position="31"/>
    </location>
</feature>
<dbReference type="RefSeq" id="WP_271185907.1">
    <property type="nucleotide sequence ID" value="NZ_BSFE01000002.1"/>
</dbReference>
<gene>
    <name evidence="7" type="ORF">GCM10017621_10350</name>
</gene>
<keyword evidence="2" id="KW-1003">Cell membrane</keyword>
<comment type="caution">
    <text evidence="7">The sequence shown here is derived from an EMBL/GenBank/DDBJ whole genome shotgun (WGS) entry which is preliminary data.</text>
</comment>
<keyword evidence="8" id="KW-1185">Reference proteome</keyword>
<accession>A0A9W6IJM1</accession>
<protein>
    <recommendedName>
        <fullName evidence="9">Flagellar protein FliO/FliZ</fullName>
    </recommendedName>
</protein>
<dbReference type="InterPro" id="IPR022781">
    <property type="entry name" value="Flagellar_biosynth_FliO"/>
</dbReference>
<dbReference type="Proteomes" id="UP001143486">
    <property type="component" value="Unassembled WGS sequence"/>
</dbReference>
<dbReference type="Pfam" id="PF04347">
    <property type="entry name" value="FliO"/>
    <property type="match status" value="1"/>
</dbReference>
<dbReference type="GO" id="GO:0044781">
    <property type="term" value="P:bacterial-type flagellum organization"/>
    <property type="evidence" value="ECO:0007669"/>
    <property type="project" value="InterPro"/>
</dbReference>
<proteinExistence type="predicted"/>
<evidence type="ECO:0008006" key="9">
    <source>
        <dbReference type="Google" id="ProtNLM"/>
    </source>
</evidence>
<keyword evidence="3 6" id="KW-0812">Transmembrane</keyword>
<evidence type="ECO:0000256" key="1">
    <source>
        <dbReference type="ARBA" id="ARBA00004236"/>
    </source>
</evidence>
<evidence type="ECO:0000256" key="5">
    <source>
        <dbReference type="ARBA" id="ARBA00023136"/>
    </source>
</evidence>
<comment type="subcellular location">
    <subcellularLocation>
        <location evidence="1">Cell membrane</location>
    </subcellularLocation>
</comment>